<accession>A0ABW5QA54</accession>
<protein>
    <submittedName>
        <fullName evidence="1">Uncharacterized protein</fullName>
    </submittedName>
</protein>
<dbReference type="EMBL" id="JBHUMZ010000019">
    <property type="protein sequence ID" value="MFD2638812.1"/>
    <property type="molecule type" value="Genomic_DNA"/>
</dbReference>
<keyword evidence="2" id="KW-1185">Reference proteome</keyword>
<proteinExistence type="predicted"/>
<evidence type="ECO:0000313" key="2">
    <source>
        <dbReference type="Proteomes" id="UP001597452"/>
    </source>
</evidence>
<sequence>MNTCESCQSSLSGSDLTLPWEDGDNAYAYVTCRHCGHENIKEGFGEDD</sequence>
<dbReference type="Proteomes" id="UP001597452">
    <property type="component" value="Unassembled WGS sequence"/>
</dbReference>
<organism evidence="1 2">
    <name type="scientific">Piscibacillus salipiscarius</name>
    <dbReference type="NCBI Taxonomy" id="299480"/>
    <lineage>
        <taxon>Bacteria</taxon>
        <taxon>Bacillati</taxon>
        <taxon>Bacillota</taxon>
        <taxon>Bacilli</taxon>
        <taxon>Bacillales</taxon>
        <taxon>Bacillaceae</taxon>
        <taxon>Piscibacillus</taxon>
    </lineage>
</organism>
<gene>
    <name evidence="1" type="ORF">ACFSW4_08055</name>
</gene>
<evidence type="ECO:0000313" key="1">
    <source>
        <dbReference type="EMBL" id="MFD2638812.1"/>
    </source>
</evidence>
<name>A0ABW5QA54_9BACI</name>
<reference evidence="2" key="1">
    <citation type="journal article" date="2019" name="Int. J. Syst. Evol. Microbiol.">
        <title>The Global Catalogue of Microorganisms (GCM) 10K type strain sequencing project: providing services to taxonomists for standard genome sequencing and annotation.</title>
        <authorList>
            <consortium name="The Broad Institute Genomics Platform"/>
            <consortium name="The Broad Institute Genome Sequencing Center for Infectious Disease"/>
            <person name="Wu L."/>
            <person name="Ma J."/>
        </authorList>
    </citation>
    <scope>NUCLEOTIDE SEQUENCE [LARGE SCALE GENOMIC DNA]</scope>
    <source>
        <strain evidence="2">TISTR 1571</strain>
    </source>
</reference>
<comment type="caution">
    <text evidence="1">The sequence shown here is derived from an EMBL/GenBank/DDBJ whole genome shotgun (WGS) entry which is preliminary data.</text>
</comment>
<dbReference type="RefSeq" id="WP_279401457.1">
    <property type="nucleotide sequence ID" value="NZ_JBHUMZ010000019.1"/>
</dbReference>